<dbReference type="EMBL" id="CM002236">
    <property type="protein sequence ID" value="EAA35905.1"/>
    <property type="molecule type" value="Genomic_DNA"/>
</dbReference>
<dbReference type="AlphaFoldDB" id="Q7SGH4"/>
<protein>
    <submittedName>
        <fullName evidence="1">Uncharacterized protein</fullName>
    </submittedName>
</protein>
<dbReference type="GeneID" id="3881293"/>
<keyword evidence="2" id="KW-1185">Reference proteome</keyword>
<sequence length="137" mass="15338">MPASVTQTGQKDDMTHICAELGKEGTVTSSQRYLDLPARWREGGGQKKRNGGRWTTRGWKMGRMKLGSDDMSFIGYAIQPLVGCWRPFQARGRHVPHPSMAAVCIAEEACWTVVWTRWRGCAVQPEQARASCAVRRS</sequence>
<dbReference type="VEuPathDB" id="FungiDB:NCU00948"/>
<dbReference type="HOGENOM" id="CLU_2027362_0_0_1"/>
<dbReference type="RefSeq" id="XP_965141.1">
    <property type="nucleotide sequence ID" value="XM_960048.1"/>
</dbReference>
<accession>Q7SGH4</accession>
<dbReference type="Proteomes" id="UP000001805">
    <property type="component" value="Chromosome 1, Linkage Group I"/>
</dbReference>
<dbReference type="PaxDb" id="5141-EFNCRP00000000861"/>
<dbReference type="KEGG" id="ncr:NCU00948"/>
<organism evidence="1 2">
    <name type="scientific">Neurospora crassa (strain ATCC 24698 / 74-OR23-1A / CBS 708.71 / DSM 1257 / FGSC 987)</name>
    <dbReference type="NCBI Taxonomy" id="367110"/>
    <lineage>
        <taxon>Eukaryota</taxon>
        <taxon>Fungi</taxon>
        <taxon>Dikarya</taxon>
        <taxon>Ascomycota</taxon>
        <taxon>Pezizomycotina</taxon>
        <taxon>Sordariomycetes</taxon>
        <taxon>Sordariomycetidae</taxon>
        <taxon>Sordariales</taxon>
        <taxon>Sordariaceae</taxon>
        <taxon>Neurospora</taxon>
    </lineage>
</organism>
<dbReference type="OrthoDB" id="10632786at2759"/>
<evidence type="ECO:0000313" key="2">
    <source>
        <dbReference type="Proteomes" id="UP000001805"/>
    </source>
</evidence>
<evidence type="ECO:0000313" key="1">
    <source>
        <dbReference type="EMBL" id="EAA35905.1"/>
    </source>
</evidence>
<gene>
    <name evidence="1" type="ORF">NCU00948</name>
</gene>
<proteinExistence type="predicted"/>
<name>Q7SGH4_NEUCR</name>
<dbReference type="InParanoid" id="Q7SGH4"/>
<reference evidence="1 2" key="1">
    <citation type="journal article" date="2003" name="Nature">
        <title>The genome sequence of the filamentous fungus Neurospora crassa.</title>
        <authorList>
            <person name="Galagan J.E."/>
            <person name="Calvo S.E."/>
            <person name="Borkovich K.A."/>
            <person name="Selker E.U."/>
            <person name="Read N.D."/>
            <person name="Jaffe D."/>
            <person name="FitzHugh W."/>
            <person name="Ma L.J."/>
            <person name="Smirnov S."/>
            <person name="Purcell S."/>
            <person name="Rehman B."/>
            <person name="Elkins T."/>
            <person name="Engels R."/>
            <person name="Wang S."/>
            <person name="Nielsen C.B."/>
            <person name="Butler J."/>
            <person name="Endrizzi M."/>
            <person name="Qui D."/>
            <person name="Ianakiev P."/>
            <person name="Bell-Pedersen D."/>
            <person name="Nelson M.A."/>
            <person name="Werner-Washburne M."/>
            <person name="Selitrennikoff C.P."/>
            <person name="Kinsey J.A."/>
            <person name="Braun E.L."/>
            <person name="Zelter A."/>
            <person name="Schulte U."/>
            <person name="Kothe G.O."/>
            <person name="Jedd G."/>
            <person name="Mewes W."/>
            <person name="Staben C."/>
            <person name="Marcotte E."/>
            <person name="Greenberg D."/>
            <person name="Roy A."/>
            <person name="Foley K."/>
            <person name="Naylor J."/>
            <person name="Stange-Thomann N."/>
            <person name="Barrett R."/>
            <person name="Gnerre S."/>
            <person name="Kamal M."/>
            <person name="Kamvysselis M."/>
            <person name="Mauceli E."/>
            <person name="Bielke C."/>
            <person name="Rudd S."/>
            <person name="Frishman D."/>
            <person name="Krystofova S."/>
            <person name="Rasmussen C."/>
            <person name="Metzenberg R.L."/>
            <person name="Perkins D.D."/>
            <person name="Kroken S."/>
            <person name="Cogoni C."/>
            <person name="Macino G."/>
            <person name="Catcheside D."/>
            <person name="Li W."/>
            <person name="Pratt R.J."/>
            <person name="Osmani S.A."/>
            <person name="DeSouza C.P."/>
            <person name="Glass L."/>
            <person name="Orbach M.J."/>
            <person name="Berglund J.A."/>
            <person name="Voelker R."/>
            <person name="Yarden O."/>
            <person name="Plamann M."/>
            <person name="Seiler S."/>
            <person name="Dunlap J."/>
            <person name="Radford A."/>
            <person name="Aramayo R."/>
            <person name="Natvig D.O."/>
            <person name="Alex L.A."/>
            <person name="Mannhaupt G."/>
            <person name="Ebbole D.J."/>
            <person name="Freitag M."/>
            <person name="Paulsen I."/>
            <person name="Sachs M.S."/>
            <person name="Lander E.S."/>
            <person name="Nusbaum C."/>
            <person name="Birren B."/>
        </authorList>
    </citation>
    <scope>NUCLEOTIDE SEQUENCE [LARGE SCALE GENOMIC DNA]</scope>
    <source>
        <strain evidence="2">ATCC 24698 / 74-OR23-1A / CBS 708.71 / DSM 1257 / FGSC 987</strain>
    </source>
</reference>